<dbReference type="GO" id="GO:0032259">
    <property type="term" value="P:methylation"/>
    <property type="evidence" value="ECO:0007669"/>
    <property type="project" value="UniProtKB-KW"/>
</dbReference>
<dbReference type="AlphaFoldDB" id="A0A3A5H6E6"/>
<dbReference type="OrthoDB" id="823440at2"/>
<feature type="transmembrane region" description="Helical" evidence="1">
    <location>
        <begin position="190"/>
        <end position="209"/>
    </location>
</feature>
<keyword evidence="1" id="KW-0812">Transmembrane</keyword>
<dbReference type="GO" id="GO:0008168">
    <property type="term" value="F:methyltransferase activity"/>
    <property type="evidence" value="ECO:0007669"/>
    <property type="project" value="UniProtKB-KW"/>
</dbReference>
<dbReference type="InterPro" id="IPR029063">
    <property type="entry name" value="SAM-dependent_MTases_sf"/>
</dbReference>
<sequence>MRAVPPAPTLEVDREGVAVVLERELLGKEGGVDQRVRGQTAAPAGGEIVANRLAPIEGARATLELQVVPVQIEQGRGRKHLQRCVDRVLARLHPIDCPPGNPSCASRQFVRHRFPFCRDRSTVILPRRQRGSRRPLPFVGRSTICGQAHSKESSVGSKQALHVLRQLAYVGMAAAGVAAAVLAAAGSVRWAVAALSLVPVALAYLLWGFSRTLQETAHGQRERHQQLGRQVRRTNAGLSEVAKIVATLEKRQDPTPELSRAAGRYDELRRRILALTHSVDATASETVNLARLQDELLPGTATMPTLGGWAATNRTIAELVSIVLTRAEHPTVVECGSGSSTVWTAAALRKRGGGKVISLDHDASYAERTREELRRHGLSDYATVIHAPLTDLPGQVGRQWYSTAGLPELDGVDVLFVDGPPGASARLARQPAWDTFAPSLNNGALVILDDTDREAEQEIVEDWTSRPVAGRDLAFVGYLGRATLMDVTTG</sequence>
<name>A0A3A5H6E6_9ACTN</name>
<organism evidence="2 3">
    <name type="scientific">Nocardioides cavernaquae</name>
    <dbReference type="NCBI Taxonomy" id="2321396"/>
    <lineage>
        <taxon>Bacteria</taxon>
        <taxon>Bacillati</taxon>
        <taxon>Actinomycetota</taxon>
        <taxon>Actinomycetes</taxon>
        <taxon>Propionibacteriales</taxon>
        <taxon>Nocardioidaceae</taxon>
        <taxon>Nocardioides</taxon>
    </lineage>
</organism>
<gene>
    <name evidence="2" type="ORF">D4739_00980</name>
</gene>
<evidence type="ECO:0000313" key="2">
    <source>
        <dbReference type="EMBL" id="RJS44955.1"/>
    </source>
</evidence>
<keyword evidence="1" id="KW-0472">Membrane</keyword>
<reference evidence="3" key="1">
    <citation type="submission" date="2018-09" db="EMBL/GenBank/DDBJ databases">
        <authorList>
            <person name="Zhu H."/>
        </authorList>
    </citation>
    <scope>NUCLEOTIDE SEQUENCE [LARGE SCALE GENOMIC DNA]</scope>
    <source>
        <strain evidence="3">K1W22B-1</strain>
    </source>
</reference>
<protein>
    <submittedName>
        <fullName evidence="2">Class I SAM-dependent methyltransferase</fullName>
    </submittedName>
</protein>
<comment type="caution">
    <text evidence="2">The sequence shown here is derived from an EMBL/GenBank/DDBJ whole genome shotgun (WGS) entry which is preliminary data.</text>
</comment>
<dbReference type="SUPFAM" id="SSF53335">
    <property type="entry name" value="S-adenosyl-L-methionine-dependent methyltransferases"/>
    <property type="match status" value="1"/>
</dbReference>
<feature type="transmembrane region" description="Helical" evidence="1">
    <location>
        <begin position="167"/>
        <end position="184"/>
    </location>
</feature>
<evidence type="ECO:0000256" key="1">
    <source>
        <dbReference type="SAM" id="Phobius"/>
    </source>
</evidence>
<evidence type="ECO:0000313" key="3">
    <source>
        <dbReference type="Proteomes" id="UP000276542"/>
    </source>
</evidence>
<dbReference type="Pfam" id="PF13578">
    <property type="entry name" value="Methyltransf_24"/>
    <property type="match status" value="1"/>
</dbReference>
<keyword evidence="3" id="KW-1185">Reference proteome</keyword>
<dbReference type="Gene3D" id="3.40.50.150">
    <property type="entry name" value="Vaccinia Virus protein VP39"/>
    <property type="match status" value="1"/>
</dbReference>
<dbReference type="Proteomes" id="UP000276542">
    <property type="component" value="Unassembled WGS sequence"/>
</dbReference>
<dbReference type="EMBL" id="QYRP01000002">
    <property type="protein sequence ID" value="RJS44955.1"/>
    <property type="molecule type" value="Genomic_DNA"/>
</dbReference>
<proteinExistence type="predicted"/>
<keyword evidence="1" id="KW-1133">Transmembrane helix</keyword>
<keyword evidence="2" id="KW-0808">Transferase</keyword>
<accession>A0A3A5H6E6</accession>
<keyword evidence="2" id="KW-0489">Methyltransferase</keyword>